<sequence>MHNNIITNFLALVIIVLFSHVNGQAQERSLDYYMKKTPFIMPEVTVPKFPNKIFDVTEFGAVGDGQTLNTQAFAAAINACNAAGGGKVVVPPGLWITGPIQMKSNVNLHVERGALVQFTSDHTQYPMVKASASSSRYVTASPIYGYKLKNIAITGKGIIDGAGETWRPVKRAKMTDDQWKDLVKSGGVVSEDGKLWWPSKEAIDGKKYLKEMKKKVDNPGPMDYLPARDYMRPYMVYLVGCENLLIEDITLRNSPKFVLYPNNCENVTIRHANVFNDWWSQNGDGIDISASKNVVIYQCNVNVGDDGICMKSSGDGPESGTYNVENVLIAGCNVYHAHGGFVVGSNTNGNVRNVFVNDCNFVGTDIGIRMKSTAGKGGIVENIYIKDVYMTGIKGAAISFDTFYQNVPAGTSRDTSNKKAEHDIPVFRNYYISNVYCLGANQSIYMSALPESPIQDIHMDDVWIKAKKGADMTNVDRITLKNVKTDIQKGPVYKITNGRDVTIDNGHMPKAAKVFIEASGDTKDISVVNTSIPNLKELVKTTDGASSKAVHFK</sequence>
<dbReference type="Gene3D" id="2.160.20.10">
    <property type="entry name" value="Single-stranded right-handed beta-helix, Pectin lyase-like"/>
    <property type="match status" value="1"/>
</dbReference>
<dbReference type="EMBL" id="BLAU01000001">
    <property type="protein sequence ID" value="GET20289.1"/>
    <property type="molecule type" value="Genomic_DNA"/>
</dbReference>
<accession>A0A2P8CL35</accession>
<keyword evidence="2 4" id="KW-0378">Hydrolase</keyword>
<dbReference type="EMBL" id="PYGC01000001">
    <property type="protein sequence ID" value="PSK85670.1"/>
    <property type="molecule type" value="Genomic_DNA"/>
</dbReference>
<proteinExistence type="inferred from homology"/>
<dbReference type="AlphaFoldDB" id="A0A2P8CL35"/>
<organism evidence="7 8">
    <name type="scientific">Prolixibacter denitrificans</name>
    <dbReference type="NCBI Taxonomy" id="1541063"/>
    <lineage>
        <taxon>Bacteria</taxon>
        <taxon>Pseudomonadati</taxon>
        <taxon>Bacteroidota</taxon>
        <taxon>Bacteroidia</taxon>
        <taxon>Marinilabiliales</taxon>
        <taxon>Prolixibacteraceae</taxon>
        <taxon>Prolixibacter</taxon>
    </lineage>
</organism>
<dbReference type="InterPro" id="IPR024535">
    <property type="entry name" value="RHGA/B-epi-like_pectate_lyase"/>
</dbReference>
<evidence type="ECO:0000313" key="9">
    <source>
        <dbReference type="Proteomes" id="UP000396862"/>
    </source>
</evidence>
<dbReference type="SMART" id="SM00710">
    <property type="entry name" value="PbH1"/>
    <property type="match status" value="5"/>
</dbReference>
<dbReference type="Proteomes" id="UP000396862">
    <property type="component" value="Unassembled WGS sequence"/>
</dbReference>
<feature type="domain" description="Rhamnogalacturonase A/B/Epimerase-like pectate lyase" evidence="5">
    <location>
        <begin position="54"/>
        <end position="109"/>
    </location>
</feature>
<evidence type="ECO:0000256" key="4">
    <source>
        <dbReference type="RuleBase" id="RU361169"/>
    </source>
</evidence>
<evidence type="ECO:0000256" key="1">
    <source>
        <dbReference type="ARBA" id="ARBA00008834"/>
    </source>
</evidence>
<dbReference type="GO" id="GO:0004650">
    <property type="term" value="F:polygalacturonase activity"/>
    <property type="evidence" value="ECO:0007669"/>
    <property type="project" value="InterPro"/>
</dbReference>
<comment type="caution">
    <text evidence="7">The sequence shown here is derived from an EMBL/GenBank/DDBJ whole genome shotgun (WGS) entry which is preliminary data.</text>
</comment>
<dbReference type="InterPro" id="IPR006626">
    <property type="entry name" value="PbH1"/>
</dbReference>
<evidence type="ECO:0000256" key="3">
    <source>
        <dbReference type="ARBA" id="ARBA00023295"/>
    </source>
</evidence>
<keyword evidence="9" id="KW-1185">Reference proteome</keyword>
<dbReference type="InterPro" id="IPR051801">
    <property type="entry name" value="GH28_Enzymes"/>
</dbReference>
<evidence type="ECO:0000259" key="5">
    <source>
        <dbReference type="Pfam" id="PF12708"/>
    </source>
</evidence>
<comment type="similarity">
    <text evidence="1 4">Belongs to the glycosyl hydrolase 28 family.</text>
</comment>
<evidence type="ECO:0000313" key="6">
    <source>
        <dbReference type="EMBL" id="GET20289.1"/>
    </source>
</evidence>
<dbReference type="PANTHER" id="PTHR31339:SF9">
    <property type="entry name" value="PLASMIN AND FIBRONECTIN-BINDING PROTEIN A"/>
    <property type="match status" value="1"/>
</dbReference>
<reference evidence="6 9" key="2">
    <citation type="submission" date="2019-10" db="EMBL/GenBank/DDBJ databases">
        <title>Prolixibacter strains distinguished by the presence of nitrate reductase genes were adept at nitrate-dependent anaerobic corrosion of metallic iron and carbon steel.</title>
        <authorList>
            <person name="Iino T."/>
            <person name="Shono N."/>
            <person name="Ito K."/>
            <person name="Nakamura R."/>
            <person name="Sueoka K."/>
            <person name="Harayama S."/>
            <person name="Ohkuma M."/>
        </authorList>
    </citation>
    <scope>NUCLEOTIDE SEQUENCE [LARGE SCALE GENOMIC DNA]</scope>
    <source>
        <strain evidence="6 9">MIC1-1</strain>
    </source>
</reference>
<evidence type="ECO:0000256" key="2">
    <source>
        <dbReference type="ARBA" id="ARBA00022801"/>
    </source>
</evidence>
<dbReference type="InterPro" id="IPR012334">
    <property type="entry name" value="Pectin_lyas_fold"/>
</dbReference>
<protein>
    <submittedName>
        <fullName evidence="6">Glycoside hydrolase</fullName>
    </submittedName>
    <submittedName>
        <fullName evidence="7">Polygalacturonase</fullName>
    </submittedName>
</protein>
<dbReference type="SUPFAM" id="SSF51126">
    <property type="entry name" value="Pectin lyase-like"/>
    <property type="match status" value="1"/>
</dbReference>
<dbReference type="Pfam" id="PF00295">
    <property type="entry name" value="Glyco_hydro_28"/>
    <property type="match status" value="1"/>
</dbReference>
<dbReference type="PANTHER" id="PTHR31339">
    <property type="entry name" value="PECTIN LYASE-RELATED"/>
    <property type="match status" value="1"/>
</dbReference>
<reference evidence="7 8" key="1">
    <citation type="submission" date="2018-03" db="EMBL/GenBank/DDBJ databases">
        <title>Genomic Encyclopedia of Archaeal and Bacterial Type Strains, Phase II (KMG-II): from individual species to whole genera.</title>
        <authorList>
            <person name="Goeker M."/>
        </authorList>
    </citation>
    <scope>NUCLEOTIDE SEQUENCE [LARGE SCALE GENOMIC DNA]</scope>
    <source>
        <strain evidence="7 8">DSM 27267</strain>
    </source>
</reference>
<dbReference type="InterPro" id="IPR000743">
    <property type="entry name" value="Glyco_hydro_28"/>
</dbReference>
<dbReference type="GO" id="GO:0005975">
    <property type="term" value="P:carbohydrate metabolic process"/>
    <property type="evidence" value="ECO:0007669"/>
    <property type="project" value="InterPro"/>
</dbReference>
<name>A0A2P8CL35_9BACT</name>
<evidence type="ECO:0000313" key="7">
    <source>
        <dbReference type="EMBL" id="PSK85670.1"/>
    </source>
</evidence>
<dbReference type="InterPro" id="IPR011050">
    <property type="entry name" value="Pectin_lyase_fold/virulence"/>
</dbReference>
<dbReference type="Proteomes" id="UP000240621">
    <property type="component" value="Unassembled WGS sequence"/>
</dbReference>
<dbReference type="Pfam" id="PF12708">
    <property type="entry name" value="Pect-lyase_RHGA_epim"/>
    <property type="match status" value="1"/>
</dbReference>
<keyword evidence="3 4" id="KW-0326">Glycosidase</keyword>
<evidence type="ECO:0000313" key="8">
    <source>
        <dbReference type="Proteomes" id="UP000240621"/>
    </source>
</evidence>
<gene>
    <name evidence="7" type="ORF">CLV93_101636</name>
    <name evidence="6" type="ORF">JCM18694_05350</name>
</gene>